<evidence type="ECO:0000259" key="1">
    <source>
        <dbReference type="Pfam" id="PF08858"/>
    </source>
</evidence>
<accession>A0A941DUM1</accession>
<dbReference type="RefSeq" id="WP_026682040.1">
    <property type="nucleotide sequence ID" value="NZ_BAAACY010000042.1"/>
</dbReference>
<proteinExistence type="predicted"/>
<reference evidence="2" key="1">
    <citation type="submission" date="2021-04" db="EMBL/GenBank/DDBJ databases">
        <title>Isolation and polyphasic classification of algal microorganism.</title>
        <authorList>
            <person name="Wang S."/>
        </authorList>
    </citation>
    <scope>NUCLEOTIDE SEQUENCE</scope>
    <source>
        <strain evidence="2">720a</strain>
    </source>
</reference>
<dbReference type="Proteomes" id="UP000675284">
    <property type="component" value="Unassembled WGS sequence"/>
</dbReference>
<dbReference type="Pfam" id="PF08858">
    <property type="entry name" value="IDEAL"/>
    <property type="match status" value="1"/>
</dbReference>
<evidence type="ECO:0000313" key="3">
    <source>
        <dbReference type="Proteomes" id="UP000675284"/>
    </source>
</evidence>
<feature type="domain" description="IDEAL" evidence="1">
    <location>
        <begin position="117"/>
        <end position="145"/>
    </location>
</feature>
<evidence type="ECO:0000313" key="2">
    <source>
        <dbReference type="EMBL" id="MBR7797030.1"/>
    </source>
</evidence>
<dbReference type="InterPro" id="IPR014957">
    <property type="entry name" value="IDEAL_dom"/>
</dbReference>
<keyword evidence="3" id="KW-1185">Reference proteome</keyword>
<name>A0A941DUM1_9BACI</name>
<gene>
    <name evidence="2" type="ORF">KCX74_13385</name>
</gene>
<dbReference type="AlphaFoldDB" id="A0A941DUM1"/>
<protein>
    <submittedName>
        <fullName evidence="2">IDEAL domain-containing protein</fullName>
    </submittedName>
</protein>
<comment type="caution">
    <text evidence="2">The sequence shown here is derived from an EMBL/GenBank/DDBJ whole genome shotgun (WGS) entry which is preliminary data.</text>
</comment>
<sequence>MVHVKNFRPASIKICMKYILVNLRNARFIISIQGAPYQFIPIAGKEIKINRSTFQVENRRMLFAFQHNSSVIYIKMEDLLKLPRFREKVNAVLRSTEPPRNQTLTRHKQSNYSIDLVIDELEQLNIKRLIDQALDHRDEKAFRELLRLL</sequence>
<dbReference type="EMBL" id="JAGSOT010000041">
    <property type="protein sequence ID" value="MBR7797030.1"/>
    <property type="molecule type" value="Genomic_DNA"/>
</dbReference>
<organism evidence="2 3">
    <name type="scientific">Virgibacillus salarius</name>
    <dbReference type="NCBI Taxonomy" id="447199"/>
    <lineage>
        <taxon>Bacteria</taxon>
        <taxon>Bacillati</taxon>
        <taxon>Bacillota</taxon>
        <taxon>Bacilli</taxon>
        <taxon>Bacillales</taxon>
        <taxon>Bacillaceae</taxon>
        <taxon>Virgibacillus</taxon>
    </lineage>
</organism>